<feature type="region of interest" description="Disordered" evidence="7">
    <location>
        <begin position="1"/>
        <end position="49"/>
    </location>
</feature>
<dbReference type="AlphaFoldDB" id="A0A6A5ZTW4"/>
<feature type="compositionally biased region" description="Polar residues" evidence="7">
    <location>
        <begin position="657"/>
        <end position="672"/>
    </location>
</feature>
<evidence type="ECO:0000256" key="7">
    <source>
        <dbReference type="SAM" id="MobiDB-lite"/>
    </source>
</evidence>
<evidence type="ECO:0000259" key="8">
    <source>
        <dbReference type="PROSITE" id="PS50004"/>
    </source>
</evidence>
<evidence type="ECO:0000256" key="2">
    <source>
        <dbReference type="ARBA" id="ARBA00022801"/>
    </source>
</evidence>
<feature type="compositionally biased region" description="Basic and acidic residues" evidence="7">
    <location>
        <begin position="919"/>
        <end position="937"/>
    </location>
</feature>
<dbReference type="Gene3D" id="3.20.20.190">
    <property type="entry name" value="Phosphatidylinositol (PI) phosphodiesterase"/>
    <property type="match status" value="2"/>
</dbReference>
<feature type="compositionally biased region" description="Polar residues" evidence="7">
    <location>
        <begin position="17"/>
        <end position="41"/>
    </location>
</feature>
<dbReference type="CDD" id="cd16207">
    <property type="entry name" value="EFh_ScPlc1p_like"/>
    <property type="match status" value="1"/>
</dbReference>
<dbReference type="CDD" id="cd13360">
    <property type="entry name" value="PH_PLC_fungal"/>
    <property type="match status" value="1"/>
</dbReference>
<dbReference type="Pfam" id="PF00168">
    <property type="entry name" value="C2"/>
    <property type="match status" value="1"/>
</dbReference>
<evidence type="ECO:0000256" key="4">
    <source>
        <dbReference type="ARBA" id="ARBA00023098"/>
    </source>
</evidence>
<dbReference type="PROSITE" id="PS50007">
    <property type="entry name" value="PIPLC_X_DOMAIN"/>
    <property type="match status" value="1"/>
</dbReference>
<feature type="domain" description="C2" evidence="8">
    <location>
        <begin position="863"/>
        <end position="1017"/>
    </location>
</feature>
<dbReference type="InterPro" id="IPR035892">
    <property type="entry name" value="C2_domain_sf"/>
</dbReference>
<dbReference type="SMART" id="SM00239">
    <property type="entry name" value="C2"/>
    <property type="match status" value="1"/>
</dbReference>
<dbReference type="EC" id="3.1.4.11" evidence="1 6"/>
<dbReference type="SUPFAM" id="SSF47473">
    <property type="entry name" value="EF-hand"/>
    <property type="match status" value="1"/>
</dbReference>
<keyword evidence="12" id="KW-1185">Reference proteome</keyword>
<dbReference type="EMBL" id="ML977310">
    <property type="protein sequence ID" value="KAF2122929.1"/>
    <property type="molecule type" value="Genomic_DNA"/>
</dbReference>
<proteinExistence type="predicted"/>
<evidence type="ECO:0000256" key="3">
    <source>
        <dbReference type="ARBA" id="ARBA00022963"/>
    </source>
</evidence>
<dbReference type="PANTHER" id="PTHR10336:SF36">
    <property type="entry name" value="1-PHOSPHATIDYLINOSITOL 4,5-BISPHOSPHATE PHOSPHODIESTERASE BETA-4"/>
    <property type="match status" value="1"/>
</dbReference>
<feature type="domain" description="EF-hand" evidence="10">
    <location>
        <begin position="357"/>
        <end position="392"/>
    </location>
</feature>
<name>A0A6A5ZTW4_9PLEO</name>
<feature type="region of interest" description="Disordered" evidence="7">
    <location>
        <begin position="919"/>
        <end position="941"/>
    </location>
</feature>
<dbReference type="InterPro" id="IPR002048">
    <property type="entry name" value="EF_hand_dom"/>
</dbReference>
<dbReference type="CDD" id="cd08598">
    <property type="entry name" value="PI-PLC1c_yeast"/>
    <property type="match status" value="1"/>
</dbReference>
<dbReference type="SUPFAM" id="SSF49562">
    <property type="entry name" value="C2 domain (Calcium/lipid-binding domain, CaLB)"/>
    <property type="match status" value="1"/>
</dbReference>
<evidence type="ECO:0000313" key="11">
    <source>
        <dbReference type="EMBL" id="KAF2122929.1"/>
    </source>
</evidence>
<dbReference type="CDD" id="cd00275">
    <property type="entry name" value="C2_PLC_like"/>
    <property type="match status" value="1"/>
</dbReference>
<dbReference type="OrthoDB" id="269822at2759"/>
<dbReference type="SUPFAM" id="SSF50729">
    <property type="entry name" value="PH domain-like"/>
    <property type="match status" value="1"/>
</dbReference>
<dbReference type="InterPro" id="IPR000909">
    <property type="entry name" value="PLipase_C_PInositol-sp_X_dom"/>
</dbReference>
<dbReference type="PROSITE" id="PS50004">
    <property type="entry name" value="C2"/>
    <property type="match status" value="1"/>
</dbReference>
<feature type="region of interest" description="Disordered" evidence="7">
    <location>
        <begin position="1049"/>
        <end position="1117"/>
    </location>
</feature>
<dbReference type="SUPFAM" id="SSF51695">
    <property type="entry name" value="PLC-like phosphodiesterases"/>
    <property type="match status" value="1"/>
</dbReference>
<dbReference type="PRINTS" id="PR00390">
    <property type="entry name" value="PHPHLIPASEC"/>
</dbReference>
<dbReference type="GO" id="GO:0005509">
    <property type="term" value="F:calcium ion binding"/>
    <property type="evidence" value="ECO:0007669"/>
    <property type="project" value="InterPro"/>
</dbReference>
<feature type="compositionally biased region" description="Low complexity" evidence="7">
    <location>
        <begin position="696"/>
        <end position="712"/>
    </location>
</feature>
<dbReference type="PROSITE" id="PS50222">
    <property type="entry name" value="EF_HAND_2"/>
    <property type="match status" value="1"/>
</dbReference>
<evidence type="ECO:0000259" key="9">
    <source>
        <dbReference type="PROSITE" id="PS50008"/>
    </source>
</evidence>
<keyword evidence="5" id="KW-0807">Transducer</keyword>
<dbReference type="InterPro" id="IPR011993">
    <property type="entry name" value="PH-like_dom_sf"/>
</dbReference>
<feature type="compositionally biased region" description="Low complexity" evidence="7">
    <location>
        <begin position="673"/>
        <end position="682"/>
    </location>
</feature>
<dbReference type="PANTHER" id="PTHR10336">
    <property type="entry name" value="PHOSPHOINOSITIDE-SPECIFIC PHOSPHOLIPASE C FAMILY PROTEIN"/>
    <property type="match status" value="1"/>
</dbReference>
<feature type="domain" description="PI-PLC Y-box" evidence="9">
    <location>
        <begin position="744"/>
        <end position="863"/>
    </location>
</feature>
<dbReference type="GO" id="GO:0004435">
    <property type="term" value="F:phosphatidylinositol-4,5-bisphosphate phospholipase C activity"/>
    <property type="evidence" value="ECO:0007669"/>
    <property type="project" value="UniProtKB-EC"/>
</dbReference>
<feature type="region of interest" description="Disordered" evidence="7">
    <location>
        <begin position="656"/>
        <end position="737"/>
    </location>
</feature>
<dbReference type="Gene3D" id="2.30.29.30">
    <property type="entry name" value="Pleckstrin-homology domain (PH domain)/Phosphotyrosine-binding domain (PTB)"/>
    <property type="match status" value="1"/>
</dbReference>
<dbReference type="GO" id="GO:0048015">
    <property type="term" value="P:phosphatidylinositol-mediated signaling"/>
    <property type="evidence" value="ECO:0007669"/>
    <property type="project" value="TreeGrafter"/>
</dbReference>
<dbReference type="InterPro" id="IPR001192">
    <property type="entry name" value="PI-PLC_fam"/>
</dbReference>
<comment type="catalytic activity">
    <reaction evidence="6">
        <text>a 1,2-diacyl-sn-glycero-3-phospho-(1D-myo-inositol-4,5-bisphosphate) + H2O = 1D-myo-inositol 1,4,5-trisphosphate + a 1,2-diacyl-sn-glycerol + H(+)</text>
        <dbReference type="Rhea" id="RHEA:33179"/>
        <dbReference type="ChEBI" id="CHEBI:15377"/>
        <dbReference type="ChEBI" id="CHEBI:15378"/>
        <dbReference type="ChEBI" id="CHEBI:17815"/>
        <dbReference type="ChEBI" id="CHEBI:58456"/>
        <dbReference type="ChEBI" id="CHEBI:203600"/>
        <dbReference type="EC" id="3.1.4.11"/>
    </reaction>
</comment>
<dbReference type="InterPro" id="IPR017946">
    <property type="entry name" value="PLC-like_Pdiesterase_TIM-brl"/>
</dbReference>
<dbReference type="SMART" id="SM00149">
    <property type="entry name" value="PLCYc"/>
    <property type="match status" value="1"/>
</dbReference>
<dbReference type="InterPro" id="IPR037755">
    <property type="entry name" value="Plc1_PH"/>
</dbReference>
<dbReference type="Gene3D" id="1.10.238.10">
    <property type="entry name" value="EF-hand"/>
    <property type="match status" value="2"/>
</dbReference>
<evidence type="ECO:0000313" key="12">
    <source>
        <dbReference type="Proteomes" id="UP000799770"/>
    </source>
</evidence>
<keyword evidence="2 6" id="KW-0378">Hydrolase</keyword>
<gene>
    <name evidence="11" type="ORF">BDV96DRAFT_608742</name>
</gene>
<sequence>MPSPQPSFARMTAAISIPSSRNSPASTPSWMGANGSLQSTPEGGLLPLSHSSLPVPTTFHLPEPFIHPPLSTPPTSSPSAMAEALSKGPSLIRRVSKGAQGIPNKLRRNGSNVHRDKSSGPVIMRRRSDSRTAVDAAFDVSEWDRDYDDEEAVDDFGEPVTGLGISSGRPSVSSSIPDAAVVGPVRNPRLELGTLFTKVTKKEKKRVTLRLDFDAAKVCWDISRPSKCFYIDDVKDLRIGPDARHDREECGYSEAWAPYWLTIVYSDTSRSKGKIKTMNLYAPDVGTFELWTRTLDSVHRSRVALMAGMKGFAEKSARSVWQREMSKRFGGADLSEEEEFMKFEGVVDLCRNLHINFPEGMLQAYFNEADTDKTGSLSQQQFLRFVRKLKERKDIRDIYVQLESKGHSGIDKETFFAFLEQEQGVSVASDKDRWTAVFDKFARASKSKGTPAEGGAIPLPLSMGFRAFQTFMTSEDDNPIFAEAEKHVEFNRPLNEYFISSSHNTYLLGRQVAGESSTEAYIYALQKGCRCIEIDCWNGSEGRPIVMHGRTFTKSISFLDTVKVINTHAFIESTYPLILSLEVHCNPEQQKLMADIMIAEFGDKLLLYALDSESPVLPSPQQLKGRILVKVKAPAEEQLDTKTLVVELSGRKRERSFSSPWSRPVQLNNETIPDSPLISSPPSMSPPDRANAFWATPRTSTTSTNATAITPNLLSSAEDSDSPHTTATDEKRKKSKTSKIIKELGELGVYTRGFKFSDFEHRDANTYNHVFSLAERTFDKLTRPGARIKQRLDEHNMRCLMRVYPGATRLNSSNFEPLKFWKRGVQMVATNWQTFDLGQQLNEAMFAGGNDRSGYVLKPAELRLEAPTPVIGPKRAPKQRVSFAVEIISAQQLPRPKGLSQEANLNPYVEFEMHCAEDVGHNTDSKGGKDASAREGRSGLGNPVRLRTRMVKANGYNPEWNERLSMTVTTRYPSLVFVRWSVFNSEDAKREGQSPLATFTAKLSNLQKGYRHLPLYDSNGEQYLFSTLFCKIEKYDSVISAAAEPIPEGTGSEITLVEPGSPLPDMSNQQTGRSFLKKLLNRTPSDRKKRKEERAASESTATDTDHFSRASTIAIER</sequence>
<dbReference type="Proteomes" id="UP000799770">
    <property type="component" value="Unassembled WGS sequence"/>
</dbReference>
<dbReference type="Pfam" id="PF00387">
    <property type="entry name" value="PI-PLC-Y"/>
    <property type="match status" value="1"/>
</dbReference>
<evidence type="ECO:0000256" key="6">
    <source>
        <dbReference type="RuleBase" id="RU361133"/>
    </source>
</evidence>
<reference evidence="11" key="1">
    <citation type="journal article" date="2020" name="Stud. Mycol.">
        <title>101 Dothideomycetes genomes: a test case for predicting lifestyles and emergence of pathogens.</title>
        <authorList>
            <person name="Haridas S."/>
            <person name="Albert R."/>
            <person name="Binder M."/>
            <person name="Bloem J."/>
            <person name="Labutti K."/>
            <person name="Salamov A."/>
            <person name="Andreopoulos B."/>
            <person name="Baker S."/>
            <person name="Barry K."/>
            <person name="Bills G."/>
            <person name="Bluhm B."/>
            <person name="Cannon C."/>
            <person name="Castanera R."/>
            <person name="Culley D."/>
            <person name="Daum C."/>
            <person name="Ezra D."/>
            <person name="Gonzalez J."/>
            <person name="Henrissat B."/>
            <person name="Kuo A."/>
            <person name="Liang C."/>
            <person name="Lipzen A."/>
            <person name="Lutzoni F."/>
            <person name="Magnuson J."/>
            <person name="Mondo S."/>
            <person name="Nolan M."/>
            <person name="Ohm R."/>
            <person name="Pangilinan J."/>
            <person name="Park H.-J."/>
            <person name="Ramirez L."/>
            <person name="Alfaro M."/>
            <person name="Sun H."/>
            <person name="Tritt A."/>
            <person name="Yoshinaga Y."/>
            <person name="Zwiers L.-H."/>
            <person name="Turgeon B."/>
            <person name="Goodwin S."/>
            <person name="Spatafora J."/>
            <person name="Crous P."/>
            <person name="Grigoriev I."/>
        </authorList>
    </citation>
    <scope>NUCLEOTIDE SEQUENCE</scope>
    <source>
        <strain evidence="11">CBS 627.86</strain>
    </source>
</reference>
<dbReference type="InterPro" id="IPR011992">
    <property type="entry name" value="EF-hand-dom_pair"/>
</dbReference>
<dbReference type="Pfam" id="PF00388">
    <property type="entry name" value="PI-PLC-X"/>
    <property type="match status" value="1"/>
</dbReference>
<dbReference type="InterPro" id="IPR001711">
    <property type="entry name" value="PLipase_C_Pinositol-sp_Y"/>
</dbReference>
<feature type="region of interest" description="Disordered" evidence="7">
    <location>
        <begin position="102"/>
        <end position="128"/>
    </location>
</feature>
<evidence type="ECO:0000256" key="1">
    <source>
        <dbReference type="ARBA" id="ARBA00012368"/>
    </source>
</evidence>
<keyword evidence="4 6" id="KW-0443">Lipid metabolism</keyword>
<evidence type="ECO:0000256" key="5">
    <source>
        <dbReference type="ARBA" id="ARBA00023224"/>
    </source>
</evidence>
<dbReference type="PROSITE" id="PS50008">
    <property type="entry name" value="PIPLC_Y_DOMAIN"/>
    <property type="match status" value="1"/>
</dbReference>
<dbReference type="FunFam" id="3.20.20.190:FF:000049">
    <property type="entry name" value="Phosphoinositide phospholipase C"/>
    <property type="match status" value="1"/>
</dbReference>
<dbReference type="GO" id="GO:0016042">
    <property type="term" value="P:lipid catabolic process"/>
    <property type="evidence" value="ECO:0007669"/>
    <property type="project" value="UniProtKB-KW"/>
</dbReference>
<protein>
    <recommendedName>
        <fullName evidence="1 6">Phosphoinositide phospholipase C</fullName>
        <ecNumber evidence="1 6">3.1.4.11</ecNumber>
    </recommendedName>
</protein>
<dbReference type="SMART" id="SM00148">
    <property type="entry name" value="PLCXc"/>
    <property type="match status" value="1"/>
</dbReference>
<dbReference type="Gene3D" id="2.60.40.150">
    <property type="entry name" value="C2 domain"/>
    <property type="match status" value="1"/>
</dbReference>
<keyword evidence="3 6" id="KW-0442">Lipid degradation</keyword>
<evidence type="ECO:0000259" key="10">
    <source>
        <dbReference type="PROSITE" id="PS50222"/>
    </source>
</evidence>
<organism evidence="11 12">
    <name type="scientific">Lophiotrema nucula</name>
    <dbReference type="NCBI Taxonomy" id="690887"/>
    <lineage>
        <taxon>Eukaryota</taxon>
        <taxon>Fungi</taxon>
        <taxon>Dikarya</taxon>
        <taxon>Ascomycota</taxon>
        <taxon>Pezizomycotina</taxon>
        <taxon>Dothideomycetes</taxon>
        <taxon>Pleosporomycetidae</taxon>
        <taxon>Pleosporales</taxon>
        <taxon>Lophiotremataceae</taxon>
        <taxon>Lophiotrema</taxon>
    </lineage>
</organism>
<accession>A0A6A5ZTW4</accession>
<dbReference type="InterPro" id="IPR000008">
    <property type="entry name" value="C2_dom"/>
</dbReference>
<dbReference type="GO" id="GO:0051209">
    <property type="term" value="P:release of sequestered calcium ion into cytosol"/>
    <property type="evidence" value="ECO:0007669"/>
    <property type="project" value="TreeGrafter"/>
</dbReference>